<organism evidence="1 2">
    <name type="scientific">Cirrhinus molitorella</name>
    <name type="common">mud carp</name>
    <dbReference type="NCBI Taxonomy" id="172907"/>
    <lineage>
        <taxon>Eukaryota</taxon>
        <taxon>Metazoa</taxon>
        <taxon>Chordata</taxon>
        <taxon>Craniata</taxon>
        <taxon>Vertebrata</taxon>
        <taxon>Euteleostomi</taxon>
        <taxon>Actinopterygii</taxon>
        <taxon>Neopterygii</taxon>
        <taxon>Teleostei</taxon>
        <taxon>Ostariophysi</taxon>
        <taxon>Cypriniformes</taxon>
        <taxon>Cyprinidae</taxon>
        <taxon>Labeoninae</taxon>
        <taxon>Labeonini</taxon>
        <taxon>Cirrhinus</taxon>
    </lineage>
</organism>
<name>A0AA88P976_9TELE</name>
<comment type="caution">
    <text evidence="1">The sequence shown here is derived from an EMBL/GenBank/DDBJ whole genome shotgun (WGS) entry which is preliminary data.</text>
</comment>
<protein>
    <submittedName>
        <fullName evidence="1">Uncharacterized protein</fullName>
    </submittedName>
</protein>
<dbReference type="AlphaFoldDB" id="A0AA88P976"/>
<sequence length="182" mass="19490">MNEGLKITDKDKLGFRAALGGSGTVGTAGRSSAQLIVGAHRPREASTGGSLTPVTALKSSIVLTNPHKPASETTDITASAALSDEPRLHVGKTGQNPPPSLLLPPSIPDRRMIYSAALAEDWLCDPLPLCVWRGFGERQRETNGRSCRSVRRVTLTHARSFVGGTEASPIWPRSFAKRQIQI</sequence>
<gene>
    <name evidence="1" type="ORF">Q8A67_021824</name>
</gene>
<evidence type="ECO:0000313" key="1">
    <source>
        <dbReference type="EMBL" id="KAK2874671.1"/>
    </source>
</evidence>
<accession>A0AA88P976</accession>
<dbReference type="Proteomes" id="UP001187343">
    <property type="component" value="Unassembled WGS sequence"/>
</dbReference>
<evidence type="ECO:0000313" key="2">
    <source>
        <dbReference type="Proteomes" id="UP001187343"/>
    </source>
</evidence>
<reference evidence="1" key="1">
    <citation type="submission" date="2023-08" db="EMBL/GenBank/DDBJ databases">
        <title>Chromosome-level Genome Assembly of mud carp (Cirrhinus molitorella).</title>
        <authorList>
            <person name="Liu H."/>
        </authorList>
    </citation>
    <scope>NUCLEOTIDE SEQUENCE</scope>
    <source>
        <strain evidence="1">Prfri</strain>
        <tissue evidence="1">Muscle</tissue>
    </source>
</reference>
<proteinExistence type="predicted"/>
<dbReference type="EMBL" id="JAUYZG010000021">
    <property type="protein sequence ID" value="KAK2874671.1"/>
    <property type="molecule type" value="Genomic_DNA"/>
</dbReference>
<keyword evidence="2" id="KW-1185">Reference proteome</keyword>